<dbReference type="STRING" id="1423754.FC39_GL000444"/>
<comment type="caution">
    <text evidence="1">The sequence shown here is derived from an EMBL/GenBank/DDBJ whole genome shotgun (WGS) entry which is preliminary data.</text>
</comment>
<dbReference type="OrthoDB" id="1629754at2"/>
<sequence length="222" mass="25775">MDKRHILDKKFIFEYMPDYYQGVYEMEKILAAQGVSLSDFDFERNRTLLNQFVIKTDLQGVSVFEDQVGIVPDPEDSLEIRQNNVLMHLLPPKPLTVRYLNYLMNFMNLKAEAKIDHGKRYVQVDAKSEDINLSNVRQLQYLLNICIPANMIYEIMIALSKAEIENTLNYGIFHTVDSDATSMANTDQLNFDIVTREEIYKGVGFYHITDAKILADKDQFLK</sequence>
<dbReference type="PATRIC" id="fig|1423754.3.peg.458"/>
<dbReference type="eggNOG" id="ENOG503310Z">
    <property type="taxonomic scope" value="Bacteria"/>
</dbReference>
<keyword evidence="2" id="KW-1185">Reference proteome</keyword>
<dbReference type="Pfam" id="PF10076">
    <property type="entry name" value="Phage_Mu_Gp48"/>
    <property type="match status" value="1"/>
</dbReference>
<name>A0A0R1Y3V5_9LACO</name>
<reference evidence="1 2" key="1">
    <citation type="journal article" date="2015" name="Genome Announc.">
        <title>Expanding the biotechnology potential of lactobacilli through comparative genomics of 213 strains and associated genera.</title>
        <authorList>
            <person name="Sun Z."/>
            <person name="Harris H.M."/>
            <person name="McCann A."/>
            <person name="Guo C."/>
            <person name="Argimon S."/>
            <person name="Zhang W."/>
            <person name="Yang X."/>
            <person name="Jeffery I.B."/>
            <person name="Cooney J.C."/>
            <person name="Kagawa T.F."/>
            <person name="Liu W."/>
            <person name="Song Y."/>
            <person name="Salvetti E."/>
            <person name="Wrobel A."/>
            <person name="Rasinkangas P."/>
            <person name="Parkhill J."/>
            <person name="Rea M.C."/>
            <person name="O'Sullivan O."/>
            <person name="Ritari J."/>
            <person name="Douillard F.P."/>
            <person name="Paul Ross R."/>
            <person name="Yang R."/>
            <person name="Briner A.E."/>
            <person name="Felis G.E."/>
            <person name="de Vos W.M."/>
            <person name="Barrangou R."/>
            <person name="Klaenhammer T.R."/>
            <person name="Caufield P.W."/>
            <person name="Cui Y."/>
            <person name="Zhang H."/>
            <person name="O'Toole P.W."/>
        </authorList>
    </citation>
    <scope>NUCLEOTIDE SEQUENCE [LARGE SCALE GENOMIC DNA]</scope>
    <source>
        <strain evidence="1 2">DSM 5661</strain>
    </source>
</reference>
<dbReference type="AlphaFoldDB" id="A0A0R1Y3V5"/>
<organism evidence="1 2">
    <name type="scientific">Lactobacillus hamsteri DSM 5661 = JCM 6256</name>
    <dbReference type="NCBI Taxonomy" id="1423754"/>
    <lineage>
        <taxon>Bacteria</taxon>
        <taxon>Bacillati</taxon>
        <taxon>Bacillota</taxon>
        <taxon>Bacilli</taxon>
        <taxon>Lactobacillales</taxon>
        <taxon>Lactobacillaceae</taxon>
        <taxon>Lactobacillus</taxon>
    </lineage>
</organism>
<accession>A0A0R1Y3V5</accession>
<proteinExistence type="predicted"/>
<evidence type="ECO:0000313" key="2">
    <source>
        <dbReference type="Proteomes" id="UP000051223"/>
    </source>
</evidence>
<protein>
    <submittedName>
        <fullName evidence="1">Phage related protein</fullName>
    </submittedName>
</protein>
<dbReference type="InterPro" id="IPR018755">
    <property type="entry name" value="Phage_Mu_Gp48"/>
</dbReference>
<evidence type="ECO:0000313" key="1">
    <source>
        <dbReference type="EMBL" id="KRM36992.1"/>
    </source>
</evidence>
<gene>
    <name evidence="1" type="ORF">FC39_GL000444</name>
</gene>
<dbReference type="Proteomes" id="UP000051223">
    <property type="component" value="Unassembled WGS sequence"/>
</dbReference>
<dbReference type="RefSeq" id="WP_035438263.1">
    <property type="nucleotide sequence ID" value="NZ_AZGI01000092.1"/>
</dbReference>
<dbReference type="EMBL" id="AZGI01000092">
    <property type="protein sequence ID" value="KRM36992.1"/>
    <property type="molecule type" value="Genomic_DNA"/>
</dbReference>